<evidence type="ECO:0000256" key="4">
    <source>
        <dbReference type="ARBA" id="ARBA00046124"/>
    </source>
</evidence>
<sequence>MPSFRAEKLRVNLRLSINRLKLLEKKKTETAMKARREIADYMKSGRIERARIRVEHIVREDYLVEAMEVIELYCDLLLARFGMLEQMSYCEESIAEAVATLIWVAPRLSADVQELLEVIHRLGAEAPKKSLVENYMVEIARNYHIDYQPDPTMFMDDEDTLPPDTEGVLLADEPQALPMKTDLPPTAFQPPPPSTYHQGPPPPMDPGPPPSYRGPPAHQNPHLPPPTNQHLPYPTGPQGGVQPPPLPGAMGGVPPPALDLPPVPHTTLPGSNSGGSGGGGGDVDFDDLTRRFEELKRRK</sequence>
<dbReference type="PANTHER" id="PTHR12161:SF5">
    <property type="entry name" value="IST1 HOMOLOG"/>
    <property type="match status" value="1"/>
</dbReference>
<reference evidence="7" key="1">
    <citation type="submission" date="2023-03" db="EMBL/GenBank/DDBJ databases">
        <authorList>
            <person name="Steffen K."/>
            <person name="Cardenas P."/>
        </authorList>
    </citation>
    <scope>NUCLEOTIDE SEQUENCE</scope>
</reference>
<evidence type="ECO:0000313" key="7">
    <source>
        <dbReference type="EMBL" id="CAI8056011.1"/>
    </source>
</evidence>
<accession>A0AA35TYI9</accession>
<comment type="function">
    <text evidence="4">ESCRT-III-like protein involved in cytokinesis, nuclear envelope reassembly and endosomal tubulation. Is required for efficient abscission during cytokinesis. Involved in recruiting VPS4A and/or VPS4B to the midbody of dividing cells. During late anaphase, involved in nuclear envelope reassembly and mitotic spindle disassembly together with the ESCRT-III complex: IST1 acts by mediating the recruitment of SPAST to the nuclear membrane, leading to microtubule severing. Recruited to the reforming nuclear envelope (NE) during anaphase by LEMD2. Regulates early endosomal tubulation together with the ESCRT-III complex by mediating the recruitment of SPAST.</text>
</comment>
<keyword evidence="8" id="KW-1185">Reference proteome</keyword>
<evidence type="ECO:0000256" key="5">
    <source>
        <dbReference type="ARBA" id="ARBA00046920"/>
    </source>
</evidence>
<evidence type="ECO:0000313" key="8">
    <source>
        <dbReference type="Proteomes" id="UP001174909"/>
    </source>
</evidence>
<comment type="similarity">
    <text evidence="1">Belongs to the IST1 family.</text>
</comment>
<dbReference type="AlphaFoldDB" id="A0AA35TYI9"/>
<dbReference type="InterPro" id="IPR042277">
    <property type="entry name" value="IST1-like"/>
</dbReference>
<comment type="caution">
    <text evidence="7">The sequence shown here is derived from an EMBL/GenBank/DDBJ whole genome shotgun (WGS) entry which is preliminary data.</text>
</comment>
<feature type="region of interest" description="Disordered" evidence="6">
    <location>
        <begin position="178"/>
        <end position="299"/>
    </location>
</feature>
<evidence type="ECO:0000256" key="1">
    <source>
        <dbReference type="ARBA" id="ARBA00005536"/>
    </source>
</evidence>
<feature type="compositionally biased region" description="Gly residues" evidence="6">
    <location>
        <begin position="272"/>
        <end position="282"/>
    </location>
</feature>
<dbReference type="Pfam" id="PF03398">
    <property type="entry name" value="Ist1"/>
    <property type="match status" value="1"/>
</dbReference>
<dbReference type="EMBL" id="CASHTH010004316">
    <property type="protein sequence ID" value="CAI8056011.1"/>
    <property type="molecule type" value="Genomic_DNA"/>
</dbReference>
<name>A0AA35TYI9_GEOBA</name>
<dbReference type="GO" id="GO:0015031">
    <property type="term" value="P:protein transport"/>
    <property type="evidence" value="ECO:0007669"/>
    <property type="project" value="InterPro"/>
</dbReference>
<protein>
    <recommendedName>
        <fullName evidence="2">IST1 homolog</fullName>
    </recommendedName>
    <alternativeName>
        <fullName evidence="3">Charged multivesicular body protein 8</fullName>
    </alternativeName>
</protein>
<evidence type="ECO:0000256" key="2">
    <source>
        <dbReference type="ARBA" id="ARBA00014513"/>
    </source>
</evidence>
<comment type="subunit">
    <text evidence="5">Interacts with CHMP1A, CHMP1B, VPS4A and VTA1. Interacts with SPAST, STAMBP, and USP8. May interact with VPS37B. May associate with the ESCRT-I complex. Interacts with MITD1, in competition with VSP4. Interacts with SPART (via MIT domain); leading to the recruitment of SPART to midbodies. Interacts with SPAST.</text>
</comment>
<dbReference type="PANTHER" id="PTHR12161">
    <property type="entry name" value="IST1 FAMILY MEMBER"/>
    <property type="match status" value="1"/>
</dbReference>
<dbReference type="InterPro" id="IPR005061">
    <property type="entry name" value="Ist1"/>
</dbReference>
<dbReference type="Proteomes" id="UP001174909">
    <property type="component" value="Unassembled WGS sequence"/>
</dbReference>
<gene>
    <name evidence="7" type="ORF">GBAR_LOCUS30518</name>
</gene>
<organism evidence="7 8">
    <name type="scientific">Geodia barretti</name>
    <name type="common">Barrett's horny sponge</name>
    <dbReference type="NCBI Taxonomy" id="519541"/>
    <lineage>
        <taxon>Eukaryota</taxon>
        <taxon>Metazoa</taxon>
        <taxon>Porifera</taxon>
        <taxon>Demospongiae</taxon>
        <taxon>Heteroscleromorpha</taxon>
        <taxon>Tetractinellida</taxon>
        <taxon>Astrophorina</taxon>
        <taxon>Geodiidae</taxon>
        <taxon>Geodia</taxon>
    </lineage>
</organism>
<proteinExistence type="inferred from homology"/>
<evidence type="ECO:0000256" key="6">
    <source>
        <dbReference type="SAM" id="MobiDB-lite"/>
    </source>
</evidence>
<feature type="compositionally biased region" description="Pro residues" evidence="6">
    <location>
        <begin position="187"/>
        <end position="213"/>
    </location>
</feature>
<dbReference type="Gene3D" id="1.20.1260.60">
    <property type="entry name" value="Vacuolar protein sorting-associated protein Ist1"/>
    <property type="match status" value="1"/>
</dbReference>
<feature type="compositionally biased region" description="Basic and acidic residues" evidence="6">
    <location>
        <begin position="287"/>
        <end position="299"/>
    </location>
</feature>
<feature type="compositionally biased region" description="Pro residues" evidence="6">
    <location>
        <begin position="242"/>
        <end position="264"/>
    </location>
</feature>
<evidence type="ECO:0000256" key="3">
    <source>
        <dbReference type="ARBA" id="ARBA00032374"/>
    </source>
</evidence>